<dbReference type="OrthoDB" id="9936402at2"/>
<name>A0A2X0U268_9ACTO</name>
<gene>
    <name evidence="1" type="ORF">NCTC9935_01380</name>
</gene>
<evidence type="ECO:0000313" key="2">
    <source>
        <dbReference type="Proteomes" id="UP000250192"/>
    </source>
</evidence>
<dbReference type="GeneID" id="93758533"/>
<reference evidence="1 2" key="1">
    <citation type="submission" date="2018-06" db="EMBL/GenBank/DDBJ databases">
        <authorList>
            <consortium name="Pathogen Informatics"/>
            <person name="Doyle S."/>
        </authorList>
    </citation>
    <scope>NUCLEOTIDE SEQUENCE [LARGE SCALE GENOMIC DNA]</scope>
    <source>
        <strain evidence="1 2">NCTC9935</strain>
    </source>
</reference>
<dbReference type="RefSeq" id="WP_111823880.1">
    <property type="nucleotide sequence ID" value="NZ_CBDERX010000069.1"/>
</dbReference>
<dbReference type="AlphaFoldDB" id="A0A2X0U268"/>
<dbReference type="EMBL" id="UAPR01000004">
    <property type="protein sequence ID" value="SPT55869.1"/>
    <property type="molecule type" value="Genomic_DNA"/>
</dbReference>
<dbReference type="Proteomes" id="UP000250192">
    <property type="component" value="Unassembled WGS sequence"/>
</dbReference>
<accession>A0A2X0U268</accession>
<keyword evidence="2" id="KW-1185">Reference proteome</keyword>
<proteinExistence type="predicted"/>
<protein>
    <submittedName>
        <fullName evidence="1">Uncharacterized protein</fullName>
    </submittedName>
</protein>
<organism evidence="1 2">
    <name type="scientific">Schaalia odontolytica</name>
    <dbReference type="NCBI Taxonomy" id="1660"/>
    <lineage>
        <taxon>Bacteria</taxon>
        <taxon>Bacillati</taxon>
        <taxon>Actinomycetota</taxon>
        <taxon>Actinomycetes</taxon>
        <taxon>Actinomycetales</taxon>
        <taxon>Actinomycetaceae</taxon>
        <taxon>Schaalia</taxon>
    </lineage>
</organism>
<sequence>MIKVPASAKIRPTDTHPTTLATELAQHAMKPLFCAILPALGEYLHAIVIDLLLCANFVVPMLLTSPRDVTVSTNAGTSGRLYETHDAFAR</sequence>
<evidence type="ECO:0000313" key="1">
    <source>
        <dbReference type="EMBL" id="SPT55869.1"/>
    </source>
</evidence>